<sequence length="80" mass="9173">MDYVEGPQTKFQSNIRSLSQDHVASCTRSCAFVRENARLQGFPDCYKFFGPMKEHYIQIGIDLFLLLVSLDAPSEWPTEV</sequence>
<gene>
    <name evidence="1" type="primary">MET2A</name>
    <name evidence="1" type="ORF">QJS10_CPA16g00611</name>
</gene>
<dbReference type="GO" id="GO:0005634">
    <property type="term" value="C:nucleus"/>
    <property type="evidence" value="ECO:0007669"/>
    <property type="project" value="TreeGrafter"/>
</dbReference>
<dbReference type="InterPro" id="IPR050390">
    <property type="entry name" value="C5-Methyltransferase"/>
</dbReference>
<keyword evidence="2" id="KW-1185">Reference proteome</keyword>
<evidence type="ECO:0000313" key="2">
    <source>
        <dbReference type="Proteomes" id="UP001180020"/>
    </source>
</evidence>
<dbReference type="PANTHER" id="PTHR10629">
    <property type="entry name" value="CYTOSINE-SPECIFIC METHYLTRANSFERASE"/>
    <property type="match status" value="1"/>
</dbReference>
<protein>
    <submittedName>
        <fullName evidence="1">DNA (Cytosine-5)-methyltransferase 1</fullName>
    </submittedName>
</protein>
<dbReference type="EMBL" id="JAUJYO010000016">
    <property type="protein sequence ID" value="KAK1295188.1"/>
    <property type="molecule type" value="Genomic_DNA"/>
</dbReference>
<dbReference type="SUPFAM" id="SSF53335">
    <property type="entry name" value="S-adenosyl-L-methionine-dependent methyltransferases"/>
    <property type="match status" value="1"/>
</dbReference>
<dbReference type="InterPro" id="IPR029063">
    <property type="entry name" value="SAM-dependent_MTases_sf"/>
</dbReference>
<dbReference type="GO" id="GO:0044027">
    <property type="term" value="P:negative regulation of gene expression via chromosomal CpG island methylation"/>
    <property type="evidence" value="ECO:0007669"/>
    <property type="project" value="TreeGrafter"/>
</dbReference>
<organism evidence="1 2">
    <name type="scientific">Acorus calamus</name>
    <name type="common">Sweet flag</name>
    <dbReference type="NCBI Taxonomy" id="4465"/>
    <lineage>
        <taxon>Eukaryota</taxon>
        <taxon>Viridiplantae</taxon>
        <taxon>Streptophyta</taxon>
        <taxon>Embryophyta</taxon>
        <taxon>Tracheophyta</taxon>
        <taxon>Spermatophyta</taxon>
        <taxon>Magnoliopsida</taxon>
        <taxon>Liliopsida</taxon>
        <taxon>Acoraceae</taxon>
        <taxon>Acorus</taxon>
    </lineage>
</organism>
<reference evidence="1" key="1">
    <citation type="journal article" date="2023" name="Nat. Commun.">
        <title>Diploid and tetraploid genomes of Acorus and the evolution of monocots.</title>
        <authorList>
            <person name="Ma L."/>
            <person name="Liu K.W."/>
            <person name="Li Z."/>
            <person name="Hsiao Y.Y."/>
            <person name="Qi Y."/>
            <person name="Fu T."/>
            <person name="Tang G.D."/>
            <person name="Zhang D."/>
            <person name="Sun W.H."/>
            <person name="Liu D.K."/>
            <person name="Li Y."/>
            <person name="Chen G.Z."/>
            <person name="Liu X.D."/>
            <person name="Liao X.Y."/>
            <person name="Jiang Y.T."/>
            <person name="Yu X."/>
            <person name="Hao Y."/>
            <person name="Huang J."/>
            <person name="Zhao X.W."/>
            <person name="Ke S."/>
            <person name="Chen Y.Y."/>
            <person name="Wu W.L."/>
            <person name="Hsu J.L."/>
            <person name="Lin Y.F."/>
            <person name="Huang M.D."/>
            <person name="Li C.Y."/>
            <person name="Huang L."/>
            <person name="Wang Z.W."/>
            <person name="Zhao X."/>
            <person name="Zhong W.Y."/>
            <person name="Peng D.H."/>
            <person name="Ahmad S."/>
            <person name="Lan S."/>
            <person name="Zhang J.S."/>
            <person name="Tsai W.C."/>
            <person name="Van de Peer Y."/>
            <person name="Liu Z.J."/>
        </authorList>
    </citation>
    <scope>NUCLEOTIDE SEQUENCE</scope>
    <source>
        <strain evidence="1">CP</strain>
    </source>
</reference>
<name>A0AAV9D437_ACOCL</name>
<dbReference type="AlphaFoldDB" id="A0AAV9D437"/>
<dbReference type="Proteomes" id="UP001180020">
    <property type="component" value="Unassembled WGS sequence"/>
</dbReference>
<dbReference type="Gene3D" id="3.90.120.10">
    <property type="entry name" value="DNA Methylase, subunit A, domain 2"/>
    <property type="match status" value="1"/>
</dbReference>
<dbReference type="GO" id="GO:0003886">
    <property type="term" value="F:DNA (cytosine-5-)-methyltransferase activity"/>
    <property type="evidence" value="ECO:0007669"/>
    <property type="project" value="TreeGrafter"/>
</dbReference>
<comment type="caution">
    <text evidence="1">The sequence shown here is derived from an EMBL/GenBank/DDBJ whole genome shotgun (WGS) entry which is preliminary data.</text>
</comment>
<reference evidence="1" key="2">
    <citation type="submission" date="2023-06" db="EMBL/GenBank/DDBJ databases">
        <authorList>
            <person name="Ma L."/>
            <person name="Liu K.-W."/>
            <person name="Li Z."/>
            <person name="Hsiao Y.-Y."/>
            <person name="Qi Y."/>
            <person name="Fu T."/>
            <person name="Tang G."/>
            <person name="Zhang D."/>
            <person name="Sun W.-H."/>
            <person name="Liu D.-K."/>
            <person name="Li Y."/>
            <person name="Chen G.-Z."/>
            <person name="Liu X.-D."/>
            <person name="Liao X.-Y."/>
            <person name="Jiang Y.-T."/>
            <person name="Yu X."/>
            <person name="Hao Y."/>
            <person name="Huang J."/>
            <person name="Zhao X.-W."/>
            <person name="Ke S."/>
            <person name="Chen Y.-Y."/>
            <person name="Wu W.-L."/>
            <person name="Hsu J.-L."/>
            <person name="Lin Y.-F."/>
            <person name="Huang M.-D."/>
            <person name="Li C.-Y."/>
            <person name="Huang L."/>
            <person name="Wang Z.-W."/>
            <person name="Zhao X."/>
            <person name="Zhong W.-Y."/>
            <person name="Peng D.-H."/>
            <person name="Ahmad S."/>
            <person name="Lan S."/>
            <person name="Zhang J.-S."/>
            <person name="Tsai W.-C."/>
            <person name="Van De Peer Y."/>
            <person name="Liu Z.-J."/>
        </authorList>
    </citation>
    <scope>NUCLEOTIDE SEQUENCE</scope>
    <source>
        <strain evidence="1">CP</strain>
        <tissue evidence="1">Leaves</tissue>
    </source>
</reference>
<dbReference type="PANTHER" id="PTHR10629:SF50">
    <property type="entry name" value="DNA (CYTOSINE-5)-METHYLTRANSFERASE CMT3"/>
    <property type="match status" value="1"/>
</dbReference>
<proteinExistence type="predicted"/>
<dbReference type="GO" id="GO:0003677">
    <property type="term" value="F:DNA binding"/>
    <property type="evidence" value="ECO:0007669"/>
    <property type="project" value="TreeGrafter"/>
</dbReference>
<evidence type="ECO:0000313" key="1">
    <source>
        <dbReference type="EMBL" id="KAK1295188.1"/>
    </source>
</evidence>
<accession>A0AAV9D437</accession>